<comment type="caution">
    <text evidence="3">The sequence shown here is derived from an EMBL/GenBank/DDBJ whole genome shotgun (WGS) entry which is preliminary data.</text>
</comment>
<dbReference type="PROSITE" id="PS50965">
    <property type="entry name" value="NERD"/>
    <property type="match status" value="1"/>
</dbReference>
<dbReference type="Pfam" id="PF08378">
    <property type="entry name" value="NERD"/>
    <property type="match status" value="1"/>
</dbReference>
<keyword evidence="1" id="KW-0472">Membrane</keyword>
<name>A0AAP4EW29_9FIRM</name>
<dbReference type="RefSeq" id="WP_283229551.1">
    <property type="nucleotide sequence ID" value="NZ_JASGBQ010000001.1"/>
</dbReference>
<accession>A0AAP4EW29</accession>
<keyword evidence="1" id="KW-1133">Transmembrane helix</keyword>
<evidence type="ECO:0000259" key="2">
    <source>
        <dbReference type="PROSITE" id="PS50965"/>
    </source>
</evidence>
<evidence type="ECO:0000313" key="4">
    <source>
        <dbReference type="Proteomes" id="UP001300383"/>
    </source>
</evidence>
<keyword evidence="4" id="KW-1185">Reference proteome</keyword>
<dbReference type="InterPro" id="IPR011528">
    <property type="entry name" value="NERD"/>
</dbReference>
<dbReference type="AlphaFoldDB" id="A0AAP4EW29"/>
<reference evidence="3 4" key="1">
    <citation type="submission" date="2023-05" db="EMBL/GenBank/DDBJ databases">
        <title>[ruminococcus] sp. nov., isolated from a pig farm feces dump.</title>
        <authorList>
            <person name="Chang Y.-H."/>
        </authorList>
    </citation>
    <scope>NUCLEOTIDE SEQUENCE [LARGE SCALE GENOMIC DNA]</scope>
    <source>
        <strain evidence="3 4">YH-rum2234</strain>
    </source>
</reference>
<organism evidence="3 4">
    <name type="scientific">Fusibacillus kribbianus</name>
    <dbReference type="NCBI Taxonomy" id="3044208"/>
    <lineage>
        <taxon>Bacteria</taxon>
        <taxon>Bacillati</taxon>
        <taxon>Bacillota</taxon>
        <taxon>Clostridia</taxon>
        <taxon>Lachnospirales</taxon>
        <taxon>Lachnospiraceae</taxon>
        <taxon>Fusibacillus</taxon>
    </lineage>
</organism>
<feature type="transmembrane region" description="Helical" evidence="1">
    <location>
        <begin position="332"/>
        <end position="354"/>
    </location>
</feature>
<dbReference type="EMBL" id="JASGBQ010000001">
    <property type="protein sequence ID" value="MDI9241044.1"/>
    <property type="molecule type" value="Genomic_DNA"/>
</dbReference>
<sequence>MKTQRIEELMTAMKSFGKESYHKSELLNEMFALQQEIVELTFSGEHAATAELKIWDVERHLEQLNADCGDIADEELAKFKEGCKVLCNLIKAEISGNRGEYKAFKTLEYLKSQNRVLRNVELSDGEVHTELDAVVITPKCVTIVEVKNTSKNIFIDEEGNYYRTGEFLKWDSNIAEKMSVKEGLLRKALEAAGYGHIQIRSIVVFTNNRIEVQNKYRHIRTSFVSQLAYIIDGYRLDDIMTVDEMDNLQMIIKDAEYKEAYPFEFDVNQYKADFANLMATLEFAKNQETEVEIEEEPVIEVVKTTKKQPVENKKLTFTSVMKALFTSKQFKYAGSTAAAVVISVVSGVIAANTIGKGGF</sequence>
<dbReference type="Proteomes" id="UP001300383">
    <property type="component" value="Unassembled WGS sequence"/>
</dbReference>
<feature type="domain" description="NERD" evidence="2">
    <location>
        <begin position="95"/>
        <end position="212"/>
    </location>
</feature>
<protein>
    <submittedName>
        <fullName evidence="3">Nuclease-related domain-containing protein</fullName>
    </submittedName>
</protein>
<evidence type="ECO:0000256" key="1">
    <source>
        <dbReference type="SAM" id="Phobius"/>
    </source>
</evidence>
<gene>
    <name evidence="3" type="ORF">QJ036_00945</name>
</gene>
<proteinExistence type="predicted"/>
<evidence type="ECO:0000313" key="3">
    <source>
        <dbReference type="EMBL" id="MDI9241044.1"/>
    </source>
</evidence>
<keyword evidence="1" id="KW-0812">Transmembrane</keyword>